<feature type="compositionally biased region" description="Low complexity" evidence="4">
    <location>
        <begin position="334"/>
        <end position="357"/>
    </location>
</feature>
<feature type="region of interest" description="Disordered" evidence="4">
    <location>
        <begin position="622"/>
        <end position="651"/>
    </location>
</feature>
<dbReference type="PROSITE" id="PS51782">
    <property type="entry name" value="LYSM"/>
    <property type="match status" value="6"/>
</dbReference>
<feature type="region of interest" description="Disordered" evidence="4">
    <location>
        <begin position="711"/>
        <end position="737"/>
    </location>
</feature>
<comment type="caution">
    <text evidence="7">The sequence shown here is derived from an EMBL/GenBank/DDBJ whole genome shotgun (WGS) entry which is preliminary data.</text>
</comment>
<keyword evidence="5" id="KW-0732">Signal</keyword>
<dbReference type="Pfam" id="PF01476">
    <property type="entry name" value="LysM"/>
    <property type="match status" value="2"/>
</dbReference>
<keyword evidence="8" id="KW-1185">Reference proteome</keyword>
<evidence type="ECO:0000256" key="4">
    <source>
        <dbReference type="SAM" id="MobiDB-lite"/>
    </source>
</evidence>
<dbReference type="PANTHER" id="PTHR34997">
    <property type="entry name" value="AM15"/>
    <property type="match status" value="1"/>
</dbReference>
<organism evidence="7 8">
    <name type="scientific">Chaetomidium leptoderma</name>
    <dbReference type="NCBI Taxonomy" id="669021"/>
    <lineage>
        <taxon>Eukaryota</taxon>
        <taxon>Fungi</taxon>
        <taxon>Dikarya</taxon>
        <taxon>Ascomycota</taxon>
        <taxon>Pezizomycotina</taxon>
        <taxon>Sordariomycetes</taxon>
        <taxon>Sordariomycetidae</taxon>
        <taxon>Sordariales</taxon>
        <taxon>Chaetomiaceae</taxon>
        <taxon>Chaetomidium</taxon>
    </lineage>
</organism>
<dbReference type="Gene3D" id="3.10.350.10">
    <property type="entry name" value="LysM domain"/>
    <property type="match status" value="6"/>
</dbReference>
<dbReference type="PANTHER" id="PTHR34997:SF1">
    <property type="entry name" value="PEPTIDOGLYCAN-BINDING LYSIN DOMAIN"/>
    <property type="match status" value="1"/>
</dbReference>
<dbReference type="AlphaFoldDB" id="A0AAN6VDZ6"/>
<dbReference type="Proteomes" id="UP001302745">
    <property type="component" value="Unassembled WGS sequence"/>
</dbReference>
<feature type="compositionally biased region" description="Low complexity" evidence="4">
    <location>
        <begin position="711"/>
        <end position="724"/>
    </location>
</feature>
<feature type="region of interest" description="Disordered" evidence="4">
    <location>
        <begin position="797"/>
        <end position="822"/>
    </location>
</feature>
<evidence type="ECO:0000256" key="1">
    <source>
        <dbReference type="ARBA" id="ARBA00022669"/>
    </source>
</evidence>
<evidence type="ECO:0000313" key="8">
    <source>
        <dbReference type="Proteomes" id="UP001302745"/>
    </source>
</evidence>
<proteinExistence type="inferred from homology"/>
<dbReference type="CDD" id="cd00118">
    <property type="entry name" value="LysM"/>
    <property type="match status" value="1"/>
</dbReference>
<name>A0AAN6VDZ6_9PEZI</name>
<accession>A0AAN6VDZ6</accession>
<feature type="chain" id="PRO_5043034548" description="LysM domain-containing protein" evidence="5">
    <location>
        <begin position="21"/>
        <end position="879"/>
    </location>
</feature>
<dbReference type="EMBL" id="MU857132">
    <property type="protein sequence ID" value="KAK4149702.1"/>
    <property type="molecule type" value="Genomic_DNA"/>
</dbReference>
<feature type="domain" description="LysM" evidence="6">
    <location>
        <begin position="368"/>
        <end position="414"/>
    </location>
</feature>
<protein>
    <recommendedName>
        <fullName evidence="6">LysM domain-containing protein</fullName>
    </recommendedName>
</protein>
<gene>
    <name evidence="7" type="ORF">C8A00DRAFT_37690</name>
</gene>
<dbReference type="GO" id="GO:0008061">
    <property type="term" value="F:chitin binding"/>
    <property type="evidence" value="ECO:0007669"/>
    <property type="project" value="UniProtKB-KW"/>
</dbReference>
<feature type="domain" description="LysM" evidence="6">
    <location>
        <begin position="828"/>
        <end position="875"/>
    </location>
</feature>
<feature type="compositionally biased region" description="Low complexity" evidence="4">
    <location>
        <begin position="797"/>
        <end position="811"/>
    </location>
</feature>
<evidence type="ECO:0000313" key="7">
    <source>
        <dbReference type="EMBL" id="KAK4149702.1"/>
    </source>
</evidence>
<feature type="compositionally biased region" description="Low complexity" evidence="4">
    <location>
        <begin position="624"/>
        <end position="638"/>
    </location>
</feature>
<feature type="domain" description="LysM" evidence="6">
    <location>
        <begin position="225"/>
        <end position="271"/>
    </location>
</feature>
<evidence type="ECO:0000256" key="2">
    <source>
        <dbReference type="ARBA" id="ARBA00023026"/>
    </source>
</evidence>
<keyword evidence="1" id="KW-0147">Chitin-binding</keyword>
<feature type="domain" description="LysM" evidence="6">
    <location>
        <begin position="741"/>
        <end position="788"/>
    </location>
</feature>
<feature type="domain" description="LysM" evidence="6">
    <location>
        <begin position="567"/>
        <end position="614"/>
    </location>
</feature>
<evidence type="ECO:0000256" key="5">
    <source>
        <dbReference type="SAM" id="SignalP"/>
    </source>
</evidence>
<dbReference type="InterPro" id="IPR052210">
    <property type="entry name" value="LysM1-like"/>
</dbReference>
<feature type="region of interest" description="Disordered" evidence="4">
    <location>
        <begin position="334"/>
        <end position="362"/>
    </location>
</feature>
<comment type="similarity">
    <text evidence="3">Belongs to the secreted LysM effector family.</text>
</comment>
<dbReference type="InterPro" id="IPR018392">
    <property type="entry name" value="LysM"/>
</dbReference>
<reference evidence="7" key="2">
    <citation type="submission" date="2023-05" db="EMBL/GenBank/DDBJ databases">
        <authorList>
            <consortium name="Lawrence Berkeley National Laboratory"/>
            <person name="Steindorff A."/>
            <person name="Hensen N."/>
            <person name="Bonometti L."/>
            <person name="Westerberg I."/>
            <person name="Brannstrom I.O."/>
            <person name="Guillou S."/>
            <person name="Cros-Aarteil S."/>
            <person name="Calhoun S."/>
            <person name="Haridas S."/>
            <person name="Kuo A."/>
            <person name="Mondo S."/>
            <person name="Pangilinan J."/>
            <person name="Riley R."/>
            <person name="Labutti K."/>
            <person name="Andreopoulos B."/>
            <person name="Lipzen A."/>
            <person name="Chen C."/>
            <person name="Yanf M."/>
            <person name="Daum C."/>
            <person name="Ng V."/>
            <person name="Clum A."/>
            <person name="Ohm R."/>
            <person name="Martin F."/>
            <person name="Silar P."/>
            <person name="Natvig D."/>
            <person name="Lalanne C."/>
            <person name="Gautier V."/>
            <person name="Ament-Velasquez S.L."/>
            <person name="Kruys A."/>
            <person name="Hutchinson M.I."/>
            <person name="Powell A.J."/>
            <person name="Barry K."/>
            <person name="Miller A.N."/>
            <person name="Grigoriev I.V."/>
            <person name="Debuchy R."/>
            <person name="Gladieux P."/>
            <person name="Thoren M.H."/>
            <person name="Johannesson H."/>
        </authorList>
    </citation>
    <scope>NUCLEOTIDE SEQUENCE</scope>
    <source>
        <strain evidence="7">CBS 538.74</strain>
    </source>
</reference>
<feature type="domain" description="LysM" evidence="6">
    <location>
        <begin position="655"/>
        <end position="702"/>
    </location>
</feature>
<keyword evidence="2" id="KW-0843">Virulence</keyword>
<evidence type="ECO:0000259" key="6">
    <source>
        <dbReference type="PROSITE" id="PS51782"/>
    </source>
</evidence>
<sequence length="879" mass="91838">MQTFLVDLLLSLGIASTASATVLLYPDSLPSTLTAECTNALIVDVTACDPLVRDLRPDVFYPPASLSRMCTTACSSALDTWWSSVQSGCGNQTITVDLEVEAAAVYIPGALQYYFQNACLKDDEGRYCGPVAALAAAFSDPGISPFNYISNITDQVRPDDCDTCLAERLRMRQGSPYGDGPIAASMSLYESMTASCGIAGRPVVTTTIDYFTAAPAPTAKVCEGSTYTIKASDDCYTISKSQGVGTNWLLADNDLEAFCTNFPAAGTSLCITNQCTTVTVPTNATCEAVAAAANITETQLIAWNPSISYGCANLPKMNGSEICVDAPGRKFVNPTDTSALPPLTPTTTAPKPTDAADGSGGAEKPCGRWYSVQQGDYCNLVAIKFGITLPDFLFLNPAVNANCTNLFALESYCVAAVGDINTYIGRPGHATITLDPSAPFTGIPYTERPDATESPYTRLYTPLPEATGTRDDCVHYFAGDDYQYNLTGSSFASNCELAAATYNVDLEEFGLWNPGLGNVSDPACAFEKGVRYCGSWYLEAGNEGTPTDASPTPPGPTMSGSPADCNEWAIVTDGLSCTDLASEAGISLEQFLAWNPAVSSDCKTNYWVDEAYCVGISGDDGDDGSATTTSTASPTTSKPTPPGPTMTGSPADCNKWSLVTDGLSCTDLATQAGISLAQFLAWNPAVSSDCKTNYWLGEAYCVGVSGDATTTKSPTTSAAPTSSKPTPPGPTMTGSPADCNKWSLVTDGLSCTDLATQAGISLAQFLAWNPAVSSDCSTNYWLGEAYCVGVAGGSTPTTTKPTTTAKPTSTKPTPPGPTMSGSPANCNKWSLVTDGLTCTALASQAGITLKQFLAWNPAVSSDCVTNYWLGEAYCVGVSA</sequence>
<dbReference type="InterPro" id="IPR036779">
    <property type="entry name" value="LysM_dom_sf"/>
</dbReference>
<reference evidence="7" key="1">
    <citation type="journal article" date="2023" name="Mol. Phylogenet. Evol.">
        <title>Genome-scale phylogeny and comparative genomics of the fungal order Sordariales.</title>
        <authorList>
            <person name="Hensen N."/>
            <person name="Bonometti L."/>
            <person name="Westerberg I."/>
            <person name="Brannstrom I.O."/>
            <person name="Guillou S."/>
            <person name="Cros-Aarteil S."/>
            <person name="Calhoun S."/>
            <person name="Haridas S."/>
            <person name="Kuo A."/>
            <person name="Mondo S."/>
            <person name="Pangilinan J."/>
            <person name="Riley R."/>
            <person name="LaButti K."/>
            <person name="Andreopoulos B."/>
            <person name="Lipzen A."/>
            <person name="Chen C."/>
            <person name="Yan M."/>
            <person name="Daum C."/>
            <person name="Ng V."/>
            <person name="Clum A."/>
            <person name="Steindorff A."/>
            <person name="Ohm R.A."/>
            <person name="Martin F."/>
            <person name="Silar P."/>
            <person name="Natvig D.O."/>
            <person name="Lalanne C."/>
            <person name="Gautier V."/>
            <person name="Ament-Velasquez S.L."/>
            <person name="Kruys A."/>
            <person name="Hutchinson M.I."/>
            <person name="Powell A.J."/>
            <person name="Barry K."/>
            <person name="Miller A.N."/>
            <person name="Grigoriev I.V."/>
            <person name="Debuchy R."/>
            <person name="Gladieux P."/>
            <person name="Hiltunen Thoren M."/>
            <person name="Johannesson H."/>
        </authorList>
    </citation>
    <scope>NUCLEOTIDE SEQUENCE</scope>
    <source>
        <strain evidence="7">CBS 538.74</strain>
    </source>
</reference>
<feature type="signal peptide" evidence="5">
    <location>
        <begin position="1"/>
        <end position="20"/>
    </location>
</feature>
<evidence type="ECO:0000256" key="3">
    <source>
        <dbReference type="ARBA" id="ARBA00044955"/>
    </source>
</evidence>
<dbReference type="SMART" id="SM00257">
    <property type="entry name" value="LysM"/>
    <property type="match status" value="4"/>
</dbReference>